<accession>C6B2W8</accession>
<sequence precursor="true">MSPFKNKTSLGDNEPMRESKSISRRAALAMAIAATGRVAHAAPASDQALPDIISRTEQQAAAFMAGDMTRWASLIRLDDDFTLMQPFGGPASHGFDDSPERLAELARFFRNGGGTLEVEKSYVSGDLIVLVMIERQHGEVGGLPDQNWSLRVTQVYRRHGSDWRLAHRHADPLVGKISLEQAAALARGE</sequence>
<dbReference type="Proteomes" id="UP000002256">
    <property type="component" value="Chromosome"/>
</dbReference>
<reference evidence="3 4" key="1">
    <citation type="journal article" date="2010" name="Stand. Genomic Sci.">
        <title>Complete genome sequence of Rhizobium leguminosarum bv. trifolii strain WSM1325, an effective microsymbiont of annual Mediterranean clovers.</title>
        <authorList>
            <person name="Reeve W."/>
            <person name="O'Hara G."/>
            <person name="Chain P."/>
            <person name="Ardley J."/>
            <person name="Brau L."/>
            <person name="Nandesena K."/>
            <person name="Tiwari R."/>
            <person name="Copeland A."/>
            <person name="Nolan M."/>
            <person name="Han C."/>
            <person name="Brettin T."/>
            <person name="Land M."/>
            <person name="Ovchinikova G."/>
            <person name="Ivanova N."/>
            <person name="Mavromatis K."/>
            <person name="Markowitz V."/>
            <person name="Kyrpides N."/>
            <person name="Melino V."/>
            <person name="Denton M."/>
            <person name="Yates R."/>
            <person name="Howieson J."/>
        </authorList>
    </citation>
    <scope>NUCLEOTIDE SEQUENCE [LARGE SCALE GENOMIC DNA]</scope>
    <source>
        <strain evidence="3 4">WSM1325</strain>
    </source>
</reference>
<dbReference type="KEGG" id="rlg:Rleg_2546"/>
<proteinExistence type="predicted"/>
<evidence type="ECO:0000256" key="1">
    <source>
        <dbReference type="SAM" id="MobiDB-lite"/>
    </source>
</evidence>
<dbReference type="InterPro" id="IPR027843">
    <property type="entry name" value="DUF4440"/>
</dbReference>
<evidence type="ECO:0000313" key="4">
    <source>
        <dbReference type="Proteomes" id="UP000002256"/>
    </source>
</evidence>
<dbReference type="EMBL" id="CP001622">
    <property type="protein sequence ID" value="ACS56816.1"/>
    <property type="molecule type" value="Genomic_DNA"/>
</dbReference>
<dbReference type="AlphaFoldDB" id="C6B2W8"/>
<dbReference type="HOGENOM" id="CLU_108368_0_0_5"/>
<feature type="compositionally biased region" description="Polar residues" evidence="1">
    <location>
        <begin position="1"/>
        <end position="11"/>
    </location>
</feature>
<dbReference type="OrthoDB" id="1551077at2"/>
<organism evidence="3 4">
    <name type="scientific">Rhizobium leguminosarum bv. trifolii (strain WSM1325)</name>
    <dbReference type="NCBI Taxonomy" id="395491"/>
    <lineage>
        <taxon>Bacteria</taxon>
        <taxon>Pseudomonadati</taxon>
        <taxon>Pseudomonadota</taxon>
        <taxon>Alphaproteobacteria</taxon>
        <taxon>Hyphomicrobiales</taxon>
        <taxon>Rhizobiaceae</taxon>
        <taxon>Rhizobium/Agrobacterium group</taxon>
        <taxon>Rhizobium</taxon>
    </lineage>
</organism>
<dbReference type="InterPro" id="IPR032710">
    <property type="entry name" value="NTF2-like_dom_sf"/>
</dbReference>
<name>C6B2W8_RHILS</name>
<evidence type="ECO:0000313" key="3">
    <source>
        <dbReference type="EMBL" id="ACS56816.1"/>
    </source>
</evidence>
<dbReference type="Pfam" id="PF14534">
    <property type="entry name" value="DUF4440"/>
    <property type="match status" value="1"/>
</dbReference>
<gene>
    <name evidence="3" type="ordered locus">Rleg_2546</name>
</gene>
<protein>
    <recommendedName>
        <fullName evidence="2">DUF4440 domain-containing protein</fullName>
    </recommendedName>
</protein>
<evidence type="ECO:0000259" key="2">
    <source>
        <dbReference type="Pfam" id="PF14534"/>
    </source>
</evidence>
<dbReference type="SUPFAM" id="SSF54427">
    <property type="entry name" value="NTF2-like"/>
    <property type="match status" value="1"/>
</dbReference>
<feature type="region of interest" description="Disordered" evidence="1">
    <location>
        <begin position="1"/>
        <end position="21"/>
    </location>
</feature>
<dbReference type="Gene3D" id="3.10.450.50">
    <property type="match status" value="1"/>
</dbReference>
<feature type="domain" description="DUF4440" evidence="2">
    <location>
        <begin position="53"/>
        <end position="165"/>
    </location>
</feature>